<reference evidence="1" key="1">
    <citation type="submission" date="2017-02" db="EMBL/GenBank/DDBJ databases">
        <title>Complete genome sequence of two Escherichia coli phages, vB_EcoM_ ESCO5 and vB_EcoM_ESCO13, which are related to phAPEC8.</title>
        <authorList>
            <person name="Trotereau A."/>
            <person name="Gonnet M."/>
            <person name="Viardot A."/>
            <person name="Lalmanach A.-C."/>
            <person name="Guabiraba R."/>
            <person name="Chanteloup N."/>
            <person name="Schouler C."/>
        </authorList>
    </citation>
    <scope>NUCLEOTIDE SEQUENCE [LARGE SCALE GENOMIC DNA]</scope>
</reference>
<dbReference type="Proteomes" id="UP000225358">
    <property type="component" value="Segment"/>
</dbReference>
<evidence type="ECO:0000313" key="2">
    <source>
        <dbReference type="Proteomes" id="UP000225358"/>
    </source>
</evidence>
<protein>
    <submittedName>
        <fullName evidence="1">Uncharacterized protein</fullName>
    </submittedName>
</protein>
<proteinExistence type="predicted"/>
<sequence>MKIRVCDVLGYVGFENVQIPFVVEAHLVSDDMTTFFVTIEEMSKVEGWEWFEEDVWEGCDYVFFSDEVNVLSE</sequence>
<gene>
    <name evidence="1" type="ORF">ESCO13_00035</name>
</gene>
<organism evidence="1 2">
    <name type="scientific">Escherichia phage ESCO13</name>
    <dbReference type="NCBI Taxonomy" id="1881104"/>
    <lineage>
        <taxon>Viruses</taxon>
        <taxon>Duplodnaviria</taxon>
        <taxon>Heunggongvirae</taxon>
        <taxon>Uroviricota</taxon>
        <taxon>Caudoviricetes</taxon>
        <taxon>Stephanstirmvirinae</taxon>
        <taxon>Phapecoctavirus</taxon>
        <taxon>Phapecoctavirus ESCO13</taxon>
    </lineage>
</organism>
<evidence type="ECO:0000313" key="1">
    <source>
        <dbReference type="EMBL" id="AOQ27159.1"/>
    </source>
</evidence>
<name>A0A1D7XF53_9CAUD</name>
<accession>A0A1D7XF53</accession>
<keyword evidence="2" id="KW-1185">Reference proteome</keyword>
<dbReference type="EMBL" id="KX552041">
    <property type="protein sequence ID" value="AOQ27159.1"/>
    <property type="molecule type" value="Genomic_DNA"/>
</dbReference>